<evidence type="ECO:0000256" key="3">
    <source>
        <dbReference type="ARBA" id="ARBA00023242"/>
    </source>
</evidence>
<feature type="region of interest" description="Disordered" evidence="5">
    <location>
        <begin position="611"/>
        <end position="687"/>
    </location>
</feature>
<comment type="domain">
    <text evidence="4">Leu-Xaa-Xaa-Leu-Leu (LXXLL) motifs are known to mediate the association with nuclear receptors.</text>
</comment>
<dbReference type="GO" id="GO:0031490">
    <property type="term" value="F:chromatin DNA binding"/>
    <property type="evidence" value="ECO:0007669"/>
    <property type="project" value="TreeGrafter"/>
</dbReference>
<comment type="cofactor">
    <cofactor evidence="4">
        <name>Fe(2+)</name>
        <dbReference type="ChEBI" id="CHEBI:29033"/>
    </cofactor>
    <text evidence="4">Binds 1 Fe(2+) ion per subunit.</text>
</comment>
<dbReference type="GO" id="GO:0140683">
    <property type="term" value="F:histone H3K9me/H3K9me2 demethylase activity"/>
    <property type="evidence" value="ECO:0007669"/>
    <property type="project" value="UniProtKB-EC"/>
</dbReference>
<reference evidence="8 9" key="1">
    <citation type="submission" date="2025-04" db="UniProtKB">
        <authorList>
            <consortium name="RefSeq"/>
        </authorList>
    </citation>
    <scope>IDENTIFICATION</scope>
</reference>
<proteinExistence type="inferred from homology"/>
<feature type="region of interest" description="Disordered" evidence="5">
    <location>
        <begin position="84"/>
        <end position="105"/>
    </location>
</feature>
<evidence type="ECO:0000256" key="5">
    <source>
        <dbReference type="SAM" id="MobiDB-lite"/>
    </source>
</evidence>
<feature type="region of interest" description="Disordered" evidence="5">
    <location>
        <begin position="123"/>
        <end position="147"/>
    </location>
</feature>
<evidence type="ECO:0000313" key="8">
    <source>
        <dbReference type="RefSeq" id="XP_030057854.1"/>
    </source>
</evidence>
<feature type="region of interest" description="Disordered" evidence="5">
    <location>
        <begin position="452"/>
        <end position="498"/>
    </location>
</feature>
<feature type="compositionally biased region" description="Low complexity" evidence="5">
    <location>
        <begin position="969"/>
        <end position="980"/>
    </location>
</feature>
<dbReference type="PROSITE" id="PS51184">
    <property type="entry name" value="JMJC"/>
    <property type="match status" value="1"/>
</dbReference>
<evidence type="ECO:0000256" key="1">
    <source>
        <dbReference type="ARBA" id="ARBA00004123"/>
    </source>
</evidence>
<comment type="catalytic activity">
    <reaction evidence="4">
        <text>N(6),N(6)-dimethyl-L-lysyl(9)-[histone H3] + 2 2-oxoglutarate + 2 O2 = L-lysyl(9)-[histone H3] + 2 formaldehyde + 2 succinate + 2 CO2</text>
        <dbReference type="Rhea" id="RHEA:60188"/>
        <dbReference type="Rhea" id="RHEA-COMP:15541"/>
        <dbReference type="Rhea" id="RHEA-COMP:15546"/>
        <dbReference type="ChEBI" id="CHEBI:15379"/>
        <dbReference type="ChEBI" id="CHEBI:16526"/>
        <dbReference type="ChEBI" id="CHEBI:16810"/>
        <dbReference type="ChEBI" id="CHEBI:16842"/>
        <dbReference type="ChEBI" id="CHEBI:29969"/>
        <dbReference type="ChEBI" id="CHEBI:30031"/>
        <dbReference type="ChEBI" id="CHEBI:61976"/>
        <dbReference type="EC" id="1.14.11.65"/>
    </reaction>
</comment>
<dbReference type="RefSeq" id="XP_030057854.1">
    <property type="nucleotide sequence ID" value="XM_030201994.1"/>
</dbReference>
<organism evidence="7 8">
    <name type="scientific">Microcaecilia unicolor</name>
    <dbReference type="NCBI Taxonomy" id="1415580"/>
    <lineage>
        <taxon>Eukaryota</taxon>
        <taxon>Metazoa</taxon>
        <taxon>Chordata</taxon>
        <taxon>Craniata</taxon>
        <taxon>Vertebrata</taxon>
        <taxon>Euteleostomi</taxon>
        <taxon>Amphibia</taxon>
        <taxon>Gymnophiona</taxon>
        <taxon>Siphonopidae</taxon>
        <taxon>Microcaecilia</taxon>
    </lineage>
</organism>
<dbReference type="GO" id="GO:0000118">
    <property type="term" value="C:histone deacetylase complex"/>
    <property type="evidence" value="ECO:0007669"/>
    <property type="project" value="UniProtKB-UniRule"/>
</dbReference>
<dbReference type="GO" id="GO:0003712">
    <property type="term" value="F:transcription coregulator activity"/>
    <property type="evidence" value="ECO:0007669"/>
    <property type="project" value="TreeGrafter"/>
</dbReference>
<gene>
    <name evidence="8 9" type="primary">HR</name>
</gene>
<comment type="function">
    <text evidence="4">Histone demethylase that specifically demethylates 'Lys-9' of histone H3, thereby playing a central role in histone code.</text>
</comment>
<dbReference type="CTD" id="55806"/>
<protein>
    <recommendedName>
        <fullName evidence="4">Lysine-specific demethylase</fullName>
        <ecNumber evidence="4">1.14.11.65</ecNumber>
    </recommendedName>
</protein>
<dbReference type="GO" id="GO:0070988">
    <property type="term" value="P:demethylation"/>
    <property type="evidence" value="ECO:0007669"/>
    <property type="project" value="UniProtKB-UniRule"/>
</dbReference>
<evidence type="ECO:0000259" key="6">
    <source>
        <dbReference type="PROSITE" id="PS51184"/>
    </source>
</evidence>
<feature type="compositionally biased region" description="Basic and acidic residues" evidence="5">
    <location>
        <begin position="671"/>
        <end position="684"/>
    </location>
</feature>
<dbReference type="Proteomes" id="UP000515156">
    <property type="component" value="Chromosome 4"/>
</dbReference>
<dbReference type="PANTHER" id="PTHR12549">
    <property type="entry name" value="JMJC DOMAIN-CONTAINING HISTONE DEMETHYLATION PROTEIN"/>
    <property type="match status" value="1"/>
</dbReference>
<dbReference type="SUPFAM" id="SSF51197">
    <property type="entry name" value="Clavaminate synthase-like"/>
    <property type="match status" value="1"/>
</dbReference>
<dbReference type="PANTHER" id="PTHR12549:SF4">
    <property type="entry name" value="LYSINE-SPECIFIC DEMETHYLASE HAIRLESS"/>
    <property type="match status" value="1"/>
</dbReference>
<feature type="region of interest" description="Disordered" evidence="5">
    <location>
        <begin position="939"/>
        <end position="980"/>
    </location>
</feature>
<dbReference type="InterPro" id="IPR045109">
    <property type="entry name" value="LSDs-like"/>
</dbReference>
<dbReference type="SMART" id="SM00558">
    <property type="entry name" value="JmjC"/>
    <property type="match status" value="1"/>
</dbReference>
<keyword evidence="7" id="KW-1185">Reference proteome</keyword>
<dbReference type="GO" id="GO:0046872">
    <property type="term" value="F:metal ion binding"/>
    <property type="evidence" value="ECO:0007669"/>
    <property type="project" value="UniProtKB-UniRule"/>
</dbReference>
<keyword evidence="2 4" id="KW-0479">Metal-binding</keyword>
<evidence type="ECO:0000313" key="9">
    <source>
        <dbReference type="RefSeq" id="XP_030057855.1"/>
    </source>
</evidence>
<dbReference type="GeneID" id="115469397"/>
<keyword evidence="3 4" id="KW-0539">Nucleus</keyword>
<comment type="domain">
    <text evidence="4">The JmjC domain and the C6-type zinc-finger are required for the demethylation activity.</text>
</comment>
<evidence type="ECO:0000313" key="7">
    <source>
        <dbReference type="Proteomes" id="UP000515156"/>
    </source>
</evidence>
<keyword evidence="4" id="KW-0408">Iron</keyword>
<dbReference type="InterPro" id="IPR003347">
    <property type="entry name" value="JmjC_dom"/>
</dbReference>
<dbReference type="Pfam" id="PF02373">
    <property type="entry name" value="JmjC"/>
    <property type="match status" value="1"/>
</dbReference>
<feature type="domain" description="JmjC" evidence="6">
    <location>
        <begin position="1169"/>
        <end position="1394"/>
    </location>
</feature>
<evidence type="ECO:0000256" key="4">
    <source>
        <dbReference type="RuleBase" id="RU369087"/>
    </source>
</evidence>
<comment type="subcellular location">
    <subcellularLocation>
        <location evidence="1 4">Nucleus</location>
    </subcellularLocation>
</comment>
<accession>A0A6P7Y524</accession>
<dbReference type="Gene3D" id="2.60.120.650">
    <property type="entry name" value="Cupin"/>
    <property type="match status" value="1"/>
</dbReference>
<evidence type="ECO:0000256" key="2">
    <source>
        <dbReference type="ARBA" id="ARBA00022723"/>
    </source>
</evidence>
<sequence>MDTESAFTPLKGNKGLRETSLILAERILGADDIGILTDDRLGNLSEAGIAGERLTNTFMSTSESTLPELPYPEKSSTLWVEADRTRSPNPRHHHEGPPINLDHLHPPVIGRIMEDCSKRLETKVRDIPSPLSQNRRNSLSETRPDSLELQSHLRSKHGEANKKWVQRNKEGLSGTWVEGRPARYGHAFLSLLPLSGLQDPNATNAGLSQGASKQEASPASHSVLDNVQDHSTLYPLNPSCPFLIESKLFDRQAVSVPSINPANSLVKSTYPPTLAPFIPPHEQKAPSALGEASFTKPNWHLPTWSHHNYQGSYHGGRIPAVHENCFSSRKKAVLHRKDAGFHFLVKDPTVLSPRLQPVLLNRCPSSAMGSLKLLQDNQMERLLYPELKRDPSWKTGGLNIDVRTSVAHGKDVSNCMQINRPLVLVKQSTERPAGFWPASSLPVDPSVAIGADSREESQNSSTSHPSMEPGSQAAEQDSFSPQPTQNHNPTNTSAGELCQNSMNNGSSWECQRPYRNLVCSNNCSSHSHCASSSRMATTESESKLGQDNKVGTLSVLMCPPYNHTKLKNTWLSRHYNYHASCNGDRQAGSSETANVAPELKTLKRDMLESAEKAGGFSQKQATKRTHGKELRASQSAKRSFRITHHGQSDDAPCQRAEPKDTHLSRINPDSGDSHVQRGKIRQEDTGVQMCRETSQEKQGATSLQSVPCSALPSNIERCCRCEAGSHGREETPAENLCRFLHFRRLVLGCTGELRVDGLPTLNEADSDGLKEMKPRELCRSPSPARYLLSTLGDIFCEMVRRDREALLGATSGGEIAWRRNRPNLHICDICRTSFFNTHWSCSRCGSQLCFQCYQLKKEKLDQDLQENEVPALRCGRGQQHSSCSFVPTQFISTNALTDLWKTLHDVRAKFAIRARCSCNQKNLADTLLMGITLTKQEKEVQVHQSPAPPAAETEEPAKCSASMKDSTESSQQSPSAGGAQRSVQASTLCDLLTSTAVKLCLGQNGVRMAFAPVSPSLRTDERINSILDNIITQVVERKIQEKKWEEEGVRTPRPPESVSSYPSSQGGVLWLHDPSLRSNYRRFQEHWRRCQPVLVSGLERMMKRSLWGPESLSREFGEQEALTLSNCCTPTKINSKEFWDRFTGRSDAVDVENCRRSRLTWEYNLGEQKSSWTENLTSSLPLPEYCRNDGMLNLASYLPAEESRSWLGPRISAVYGEKADERNIGTKPLTAQAADFLNILVYVEAIPLCDRHSILQDILERVEADGMDSVLKERLWDAKCRPGALWHIFQAEDSECIQSFLQKQLNANQSQQTGPQTDPSGHTSHYLDLSLRKQLREDLGVKCRALLQFQGDAVLIPAGCPYQVQCFSSNIGVTQGFLSPENAAYSAHLLRTGRHSTSAQSLYPQMEGAIFGAVKDAMETLQRYI</sequence>
<feature type="compositionally biased region" description="Polar residues" evidence="5">
    <location>
        <begin position="473"/>
        <end position="498"/>
    </location>
</feature>
<dbReference type="GO" id="GO:0000785">
    <property type="term" value="C:chromatin"/>
    <property type="evidence" value="ECO:0007669"/>
    <property type="project" value="TreeGrafter"/>
</dbReference>
<dbReference type="RefSeq" id="XP_030057855.1">
    <property type="nucleotide sequence ID" value="XM_030201995.1"/>
</dbReference>
<dbReference type="OrthoDB" id="1667110at2759"/>
<dbReference type="EC" id="1.14.11.65" evidence="4"/>
<dbReference type="KEGG" id="muo:115469397"/>
<feature type="region of interest" description="Disordered" evidence="5">
    <location>
        <begin position="1045"/>
        <end position="1064"/>
    </location>
</feature>
<name>A0A6P7Y524_9AMPH</name>
<feature type="region of interest" description="Disordered" evidence="5">
    <location>
        <begin position="202"/>
        <end position="221"/>
    </location>
</feature>
<feature type="compositionally biased region" description="Polar residues" evidence="5">
    <location>
        <begin position="130"/>
        <end position="141"/>
    </location>
</feature>
<comment type="similarity">
    <text evidence="4">Belongs to the JHDM2 histone demethylase family.</text>
</comment>
<dbReference type="GO" id="GO:0006357">
    <property type="term" value="P:regulation of transcription by RNA polymerase II"/>
    <property type="evidence" value="ECO:0007669"/>
    <property type="project" value="TreeGrafter"/>
</dbReference>